<evidence type="ECO:0000256" key="3">
    <source>
        <dbReference type="ARBA" id="ARBA00022490"/>
    </source>
</evidence>
<dbReference type="GO" id="GO:0030866">
    <property type="term" value="P:cortical actin cytoskeleton organization"/>
    <property type="evidence" value="ECO:0007669"/>
    <property type="project" value="InterPro"/>
</dbReference>
<dbReference type="InterPro" id="IPR000798">
    <property type="entry name" value="Ez/rad/moesin-like"/>
</dbReference>
<dbReference type="InterPro" id="IPR011993">
    <property type="entry name" value="PH-like_dom_sf"/>
</dbReference>
<dbReference type="CDD" id="cd17202">
    <property type="entry name" value="FERM_F1_EPB41L2"/>
    <property type="match status" value="1"/>
</dbReference>
<accession>A0A8B8Z0X1</accession>
<dbReference type="CDD" id="cd14473">
    <property type="entry name" value="FERM_B-lobe"/>
    <property type="match status" value="1"/>
</dbReference>
<feature type="domain" description="FERM" evidence="13">
    <location>
        <begin position="204"/>
        <end position="485"/>
    </location>
</feature>
<feature type="compositionally biased region" description="Basic and acidic residues" evidence="12">
    <location>
        <begin position="738"/>
        <end position="753"/>
    </location>
</feature>
<gene>
    <name evidence="14 16" type="primary">EPB41L2</name>
</gene>
<dbReference type="GO" id="GO:0003779">
    <property type="term" value="F:actin binding"/>
    <property type="evidence" value="ECO:0007669"/>
    <property type="project" value="UniProtKB-KW"/>
</dbReference>
<dbReference type="GO" id="GO:1904778">
    <property type="term" value="P:positive regulation of protein localization to cell cortex"/>
    <property type="evidence" value="ECO:0007669"/>
    <property type="project" value="Ensembl"/>
</dbReference>
<dbReference type="RefSeq" id="XP_036726776.1">
    <property type="nucleotide sequence ID" value="XM_036870881.1"/>
</dbReference>
<dbReference type="PANTHER" id="PTHR23280:SF17">
    <property type="entry name" value="BAND 4.1-LIKE PROTEIN 2"/>
    <property type="match status" value="1"/>
</dbReference>
<comment type="function">
    <text evidence="10">Protein 4.1 is a major structural element of the erythrocyte membrane skeleton. It plays a key role in regulating membrane physical properties of mechanical stability and deformability by stabilizing spectrin-actin interaction. Recruits DLG1 to membranes. Required for dynein-dynactin complex and NUMA1 recruitment at the mitotic cell cortex during anaphase.</text>
</comment>
<dbReference type="AlphaFoldDB" id="A0A8B8Z0X1"/>
<keyword evidence="6" id="KW-0206">Cytoskeleton</keyword>
<dbReference type="Pfam" id="PF05902">
    <property type="entry name" value="4_1_CTD"/>
    <property type="match status" value="1"/>
</dbReference>
<feature type="region of interest" description="Disordered" evidence="12">
    <location>
        <begin position="555"/>
        <end position="594"/>
    </location>
</feature>
<dbReference type="GO" id="GO:0042731">
    <property type="term" value="F:PH domain binding"/>
    <property type="evidence" value="ECO:0007669"/>
    <property type="project" value="Ensembl"/>
</dbReference>
<dbReference type="SUPFAM" id="SSF54236">
    <property type="entry name" value="Ubiquitin-like"/>
    <property type="match status" value="1"/>
</dbReference>
<dbReference type="Pfam" id="PF00373">
    <property type="entry name" value="FERM_M"/>
    <property type="match status" value="1"/>
</dbReference>
<sequence length="989" mass="110268">MTTEVGSASEVKKESDQLGADATKEKPKEVAENQQNQSSDPEEEKGSQSPPPTESQSSPRRQKKEKDPSESRGISRFIPPWLKKQKSYTLVVAKDGGDKKEPTQAVGEEQVLDKEESLPEEERQAKGDAEETAQRKQQEIKVDVKEEKPLPVEEVSKEREEEKVKEIQEDKSDEAANRETKEVQTNELKAEKASQKATKKTKTVQCKVTLLDGTEYSCDLEKRAKGQVLFDKVCEHLNLLEKDYFGLVFQENPEQKNWLDPAKEIKRQLRNLPWLFSFNVKFYPPDPSQLTEDITRYFLCLQLREDIASGRLPCSFVTHALLGSYTLQAELGDCDPEEHGSHDLSDFQFAPTQTKELEEKVAELHKTHRGLSPAQADSQFLENAKRLSMYGVDLHHAKDSEGVDIKLGVCANGLLIYKDRLRINRFAWPKILKISYKRSNFYIKVRPAELEQFESTIGFKLPNHRAAKRLWKVCVEHHTFYRLVSPEQPPKAKFLTLGSKFRYSGRTQAQTRQASTLIDRPAPHFERTSSKRVSRSLDGALIGIVDRSLTKDFPGPAGEVSARGPGAVSPAVVQDGDGSRDIRSPAKTPHVQLTEGKKNSLRVEGDNIYVRHSNLMLEDLDKAQEEILKHQASISELKRNFMESTPEPRPNEWEKRRITPLSLQTQGSSLETLNIVEEKKQAEVGKDERVTPAEMNGKEPSPGHGPGEMRKVEPGTQKDSTSLSSESSSESEEEEDVGEYRPHHRVPEGTIREEQEECEEEVDQAPGQAAEVVERQDPVPAASVLTRAGASVGTVETVTQEKVAGPQIPAPKSVNEGAVQQDVGEDTEDEQQKVNGEVAPVDIDVLPQIICCSEPPVVKTEMVTISDASQRTEISTKEVPIVQTETKTITYESPQIDGGAGGDSGTLLTAQTVTSESVSTTTTTHITKTVKGGISETRIEKRIVITGDADIDHDQALAQAIREAREQHPDMSVTRVVVHKETELDEGEE</sequence>
<dbReference type="FunFam" id="1.20.80.10:FF:000001">
    <property type="entry name" value="Erythrocyte membrane protein band 4.1"/>
    <property type="match status" value="1"/>
</dbReference>
<evidence type="ECO:0000313" key="14">
    <source>
        <dbReference type="Ensembl" id="ENSBMSP00010027580.1"/>
    </source>
</evidence>
<dbReference type="GO" id="GO:0030507">
    <property type="term" value="F:spectrin binding"/>
    <property type="evidence" value="ECO:0007669"/>
    <property type="project" value="Ensembl"/>
</dbReference>
<dbReference type="SUPFAM" id="SSF47031">
    <property type="entry name" value="Second domain of FERM"/>
    <property type="match status" value="1"/>
</dbReference>
<dbReference type="PRINTS" id="PR00935">
    <property type="entry name" value="BAND41"/>
</dbReference>
<dbReference type="GO" id="GO:0005654">
    <property type="term" value="C:nucleoplasm"/>
    <property type="evidence" value="ECO:0007669"/>
    <property type="project" value="Ensembl"/>
</dbReference>
<dbReference type="Proteomes" id="UP000694857">
    <property type="component" value="Chromosome 12"/>
</dbReference>
<evidence type="ECO:0000256" key="11">
    <source>
        <dbReference type="ARBA" id="ARBA00078357"/>
    </source>
</evidence>
<reference evidence="15" key="2">
    <citation type="submission" date="2024-06" db="UniProtKB">
        <authorList>
            <consortium name="RefSeq"/>
        </authorList>
    </citation>
    <scope>NUCLEOTIDE SEQUENCE [LARGE SCALE GENOMIC DNA]</scope>
</reference>
<dbReference type="PROSITE" id="PS00660">
    <property type="entry name" value="FERM_1"/>
    <property type="match status" value="1"/>
</dbReference>
<dbReference type="OMA" id="LMLEXSS"/>
<feature type="compositionally biased region" description="Acidic residues" evidence="12">
    <location>
        <begin position="754"/>
        <end position="763"/>
    </location>
</feature>
<dbReference type="SMART" id="SM01196">
    <property type="entry name" value="FERM_C"/>
    <property type="match status" value="1"/>
</dbReference>
<feature type="compositionally biased region" description="Basic and acidic residues" evidence="12">
    <location>
        <begin position="111"/>
        <end position="189"/>
    </location>
</feature>
<evidence type="ECO:0000256" key="6">
    <source>
        <dbReference type="ARBA" id="ARBA00023212"/>
    </source>
</evidence>
<evidence type="ECO:0000313" key="15">
    <source>
        <dbReference type="Proteomes" id="UP000694857"/>
    </source>
</evidence>
<evidence type="ECO:0000256" key="2">
    <source>
        <dbReference type="ARBA" id="ARBA00004544"/>
    </source>
</evidence>
<dbReference type="InterPro" id="IPR018979">
    <property type="entry name" value="FERM_N"/>
</dbReference>
<dbReference type="SMART" id="SM01195">
    <property type="entry name" value="FA"/>
    <property type="match status" value="1"/>
</dbReference>
<dbReference type="InterPro" id="IPR008379">
    <property type="entry name" value="Band_4.1_C"/>
</dbReference>
<dbReference type="Gene3D" id="2.30.29.30">
    <property type="entry name" value="Pleckstrin-homology domain (PH domain)/Phosphotyrosine-binding domain (PTB)"/>
    <property type="match status" value="1"/>
</dbReference>
<comment type="subcellular location">
    <subcellularLocation>
        <location evidence="2">Cytoplasm</location>
        <location evidence="2">Cell cortex</location>
    </subcellularLocation>
    <subcellularLocation>
        <location evidence="1">Cytoplasm</location>
        <location evidence="1">Cytoskeleton</location>
    </subcellularLocation>
</comment>
<dbReference type="FunFam" id="2.30.29.30:FF:000001">
    <property type="entry name" value="Erythrocyte membrane protein band 4.1"/>
    <property type="match status" value="1"/>
</dbReference>
<dbReference type="InterPro" id="IPR035963">
    <property type="entry name" value="FERM_2"/>
</dbReference>
<keyword evidence="4" id="KW-0597">Phosphoprotein</keyword>
<feature type="region of interest" description="Disordered" evidence="12">
    <location>
        <begin position="1"/>
        <end position="189"/>
    </location>
</feature>
<evidence type="ECO:0000313" key="16">
    <source>
        <dbReference type="RefSeq" id="XP_036726776.1"/>
    </source>
</evidence>
<organism evidence="15 16">
    <name type="scientific">Balaenoptera musculus</name>
    <name type="common">Blue whale</name>
    <dbReference type="NCBI Taxonomy" id="9771"/>
    <lineage>
        <taxon>Eukaryota</taxon>
        <taxon>Metazoa</taxon>
        <taxon>Chordata</taxon>
        <taxon>Craniata</taxon>
        <taxon>Vertebrata</taxon>
        <taxon>Euteleostomi</taxon>
        <taxon>Mammalia</taxon>
        <taxon>Eutheria</taxon>
        <taxon>Laurasiatheria</taxon>
        <taxon>Artiodactyla</taxon>
        <taxon>Whippomorpha</taxon>
        <taxon>Cetacea</taxon>
        <taxon>Mysticeti</taxon>
        <taxon>Balaenopteridae</taxon>
        <taxon>Balaenoptera</taxon>
    </lineage>
</organism>
<evidence type="ECO:0000256" key="7">
    <source>
        <dbReference type="ARBA" id="ARBA00023658"/>
    </source>
</evidence>
<evidence type="ECO:0000256" key="10">
    <source>
        <dbReference type="ARBA" id="ARBA00054563"/>
    </source>
</evidence>
<feature type="compositionally biased region" description="Basic and acidic residues" evidence="12">
    <location>
        <begin position="676"/>
        <end position="691"/>
    </location>
</feature>
<dbReference type="InterPro" id="IPR018980">
    <property type="entry name" value="FERM_PH-like_C"/>
</dbReference>
<dbReference type="InterPro" id="IPR019749">
    <property type="entry name" value="Band_41_domain"/>
</dbReference>
<reference evidence="16" key="3">
    <citation type="submission" date="2025-04" db="UniProtKB">
        <authorList>
            <consortium name="RefSeq"/>
        </authorList>
    </citation>
    <scope>IDENTIFICATION</scope>
    <source>
        <tissue evidence="16">Epidermis and Blubber</tissue>
    </source>
</reference>
<dbReference type="GO" id="GO:0005198">
    <property type="term" value="F:structural molecule activity"/>
    <property type="evidence" value="ECO:0007669"/>
    <property type="project" value="InterPro"/>
</dbReference>
<dbReference type="GO" id="GO:0005886">
    <property type="term" value="C:plasma membrane"/>
    <property type="evidence" value="ECO:0007669"/>
    <property type="project" value="Ensembl"/>
</dbReference>
<keyword evidence="5" id="KW-0009">Actin-binding</keyword>
<keyword evidence="3" id="KW-0963">Cytoplasm</keyword>
<dbReference type="GO" id="GO:0005856">
    <property type="term" value="C:cytoskeleton"/>
    <property type="evidence" value="ECO:0007669"/>
    <property type="project" value="UniProtKB-SubCell"/>
</dbReference>
<dbReference type="CDD" id="cd13184">
    <property type="entry name" value="FERM_C_4_1_family"/>
    <property type="match status" value="1"/>
</dbReference>
<keyword evidence="15" id="KW-1185">Reference proteome</keyword>
<dbReference type="CTD" id="2037"/>
<dbReference type="SUPFAM" id="SSF50729">
    <property type="entry name" value="PH domain-like"/>
    <property type="match status" value="1"/>
</dbReference>
<evidence type="ECO:0000256" key="8">
    <source>
        <dbReference type="ARBA" id="ARBA00030419"/>
    </source>
</evidence>
<evidence type="ECO:0000256" key="5">
    <source>
        <dbReference type="ARBA" id="ARBA00023203"/>
    </source>
</evidence>
<dbReference type="InterPro" id="IPR007477">
    <property type="entry name" value="SAB_dom"/>
</dbReference>
<dbReference type="GeneTree" id="ENSGT00940000155617"/>
<dbReference type="InterPro" id="IPR014352">
    <property type="entry name" value="FERM/acyl-CoA-bd_prot_sf"/>
</dbReference>
<dbReference type="InterPro" id="IPR019748">
    <property type="entry name" value="FERM_central"/>
</dbReference>
<dbReference type="InterPro" id="IPR029071">
    <property type="entry name" value="Ubiquitin-like_domsf"/>
</dbReference>
<dbReference type="PROSITE" id="PS50057">
    <property type="entry name" value="FERM_3"/>
    <property type="match status" value="1"/>
</dbReference>
<feature type="compositionally biased region" description="Basic and acidic residues" evidence="12">
    <location>
        <begin position="10"/>
        <end position="31"/>
    </location>
</feature>
<dbReference type="GO" id="GO:0030054">
    <property type="term" value="C:cell junction"/>
    <property type="evidence" value="ECO:0007669"/>
    <property type="project" value="Ensembl"/>
</dbReference>
<dbReference type="SMART" id="SM00295">
    <property type="entry name" value="B41"/>
    <property type="match status" value="1"/>
</dbReference>
<dbReference type="Gene3D" id="1.20.80.10">
    <property type="match status" value="1"/>
</dbReference>
<dbReference type="PIRSF" id="PIRSF002304">
    <property type="entry name" value="Membrane_skeletal_4_1"/>
    <property type="match status" value="1"/>
</dbReference>
<evidence type="ECO:0000256" key="12">
    <source>
        <dbReference type="SAM" id="MobiDB-lite"/>
    </source>
</evidence>
<dbReference type="Pfam" id="PF09380">
    <property type="entry name" value="FERM_C"/>
    <property type="match status" value="1"/>
</dbReference>
<dbReference type="InterPro" id="IPR019747">
    <property type="entry name" value="FERM_CS"/>
</dbReference>
<feature type="compositionally biased region" description="Polar residues" evidence="12">
    <location>
        <begin position="661"/>
        <end position="672"/>
    </location>
</feature>
<dbReference type="PANTHER" id="PTHR23280">
    <property type="entry name" value="4.1 G PROTEIN"/>
    <property type="match status" value="1"/>
</dbReference>
<dbReference type="InterPro" id="IPR000299">
    <property type="entry name" value="FERM_domain"/>
</dbReference>
<dbReference type="GO" id="GO:0031032">
    <property type="term" value="P:actomyosin structure organization"/>
    <property type="evidence" value="ECO:0007669"/>
    <property type="project" value="TreeGrafter"/>
</dbReference>
<protein>
    <recommendedName>
        <fullName evidence="7">Protein 4.1</fullName>
    </recommendedName>
    <alternativeName>
        <fullName evidence="11">4.1R</fullName>
    </alternativeName>
    <alternativeName>
        <fullName evidence="8">Band 4.1</fullName>
    </alternativeName>
    <alternativeName>
        <fullName evidence="9">Erythrocyte membrane protein band 4.1</fullName>
    </alternativeName>
</protein>
<feature type="region of interest" description="Disordered" evidence="12">
    <location>
        <begin position="639"/>
        <end position="769"/>
    </location>
</feature>
<dbReference type="GeneID" id="118904855"/>
<dbReference type="Ensembl" id="ENSBMST00010030351.1">
    <property type="protein sequence ID" value="ENSBMSP00010027580.1"/>
    <property type="gene ID" value="ENSBMSG00010019967.1"/>
</dbReference>
<evidence type="ECO:0000256" key="4">
    <source>
        <dbReference type="ARBA" id="ARBA00022553"/>
    </source>
</evidence>
<dbReference type="GO" id="GO:0005938">
    <property type="term" value="C:cell cortex"/>
    <property type="evidence" value="ECO:0007669"/>
    <property type="project" value="UniProtKB-SubCell"/>
</dbReference>
<evidence type="ECO:0000256" key="9">
    <source>
        <dbReference type="ARBA" id="ARBA00032586"/>
    </source>
</evidence>
<reference evidence="14" key="1">
    <citation type="submission" date="2023-09" db="UniProtKB">
        <authorList>
            <consortium name="Ensembl"/>
        </authorList>
    </citation>
    <scope>IDENTIFICATION</scope>
</reference>
<dbReference type="PRINTS" id="PR00661">
    <property type="entry name" value="ERMFAMILY"/>
</dbReference>
<dbReference type="GO" id="GO:0008180">
    <property type="term" value="C:COP9 signalosome"/>
    <property type="evidence" value="ECO:0007669"/>
    <property type="project" value="Ensembl"/>
</dbReference>
<dbReference type="FunFam" id="3.10.20.90:FF:000002">
    <property type="entry name" value="Erythrocyte protein band 4.1-like 3"/>
    <property type="match status" value="1"/>
</dbReference>
<dbReference type="Pfam" id="PF09379">
    <property type="entry name" value="FERM_N"/>
    <property type="match status" value="1"/>
</dbReference>
<dbReference type="Pfam" id="PF04382">
    <property type="entry name" value="SAB"/>
    <property type="match status" value="1"/>
</dbReference>
<evidence type="ECO:0000256" key="1">
    <source>
        <dbReference type="ARBA" id="ARBA00004245"/>
    </source>
</evidence>
<name>A0A8B8Z0X1_BALMU</name>
<dbReference type="InterPro" id="IPR014847">
    <property type="entry name" value="FA"/>
</dbReference>
<dbReference type="Pfam" id="PF08736">
    <property type="entry name" value="FA"/>
    <property type="match status" value="1"/>
</dbReference>
<dbReference type="Gene3D" id="3.10.20.90">
    <property type="entry name" value="Phosphatidylinositol 3-kinase Catalytic Subunit, Chain A, domain 1"/>
    <property type="match status" value="1"/>
</dbReference>
<evidence type="ECO:0000259" key="13">
    <source>
        <dbReference type="PROSITE" id="PS50057"/>
    </source>
</evidence>
<proteinExistence type="predicted"/>
<dbReference type="PROSITE" id="PS00661">
    <property type="entry name" value="FERM_2"/>
    <property type="match status" value="1"/>
</dbReference>